<dbReference type="Proteomes" id="UP001249851">
    <property type="component" value="Unassembled WGS sequence"/>
</dbReference>
<dbReference type="InterPro" id="IPR000742">
    <property type="entry name" value="EGF"/>
</dbReference>
<evidence type="ECO:0000259" key="2">
    <source>
        <dbReference type="PROSITE" id="PS50026"/>
    </source>
</evidence>
<dbReference type="EMBL" id="JARQWQ010000025">
    <property type="protein sequence ID" value="KAK2563559.1"/>
    <property type="molecule type" value="Genomic_DNA"/>
</dbReference>
<comment type="caution">
    <text evidence="1">Lacks conserved residue(s) required for the propagation of feature annotation.</text>
</comment>
<accession>A0AAD9QLX8</accession>
<proteinExistence type="predicted"/>
<dbReference type="AlphaFoldDB" id="A0AAD9QLX8"/>
<evidence type="ECO:0000313" key="4">
    <source>
        <dbReference type="Proteomes" id="UP001249851"/>
    </source>
</evidence>
<reference evidence="3" key="2">
    <citation type="journal article" date="2023" name="Science">
        <title>Genomic signatures of disease resistance in endangered staghorn corals.</title>
        <authorList>
            <person name="Vollmer S.V."/>
            <person name="Selwyn J.D."/>
            <person name="Despard B.A."/>
            <person name="Roesel C.L."/>
        </authorList>
    </citation>
    <scope>NUCLEOTIDE SEQUENCE</scope>
    <source>
        <strain evidence="3">K2</strain>
    </source>
</reference>
<keyword evidence="4" id="KW-1185">Reference proteome</keyword>
<dbReference type="Pfam" id="PF00008">
    <property type="entry name" value="EGF"/>
    <property type="match status" value="1"/>
</dbReference>
<name>A0AAD9QLX8_ACRCE</name>
<dbReference type="Gene3D" id="2.10.25.10">
    <property type="entry name" value="Laminin"/>
    <property type="match status" value="1"/>
</dbReference>
<dbReference type="SUPFAM" id="SSF57196">
    <property type="entry name" value="EGF/Laminin"/>
    <property type="match status" value="1"/>
</dbReference>
<evidence type="ECO:0000256" key="1">
    <source>
        <dbReference type="PROSITE-ProRule" id="PRU00076"/>
    </source>
</evidence>
<keyword evidence="1" id="KW-0245">EGF-like domain</keyword>
<sequence length="121" mass="13972">MYLSFTFREEQKDICEEITTSCHEDVFKGSYAFFPRSRIPSSPTEDPCERNPCKNNGFCVQLSGTKYPGYRCECHGTGFFGPRCQKKCPKDVRKTIKHRLSETKNKSALQKILDLFSVCRL</sequence>
<dbReference type="SMART" id="SM00181">
    <property type="entry name" value="EGF"/>
    <property type="match status" value="1"/>
</dbReference>
<comment type="caution">
    <text evidence="3">The sequence shown here is derived from an EMBL/GenBank/DDBJ whole genome shotgun (WGS) entry which is preliminary data.</text>
</comment>
<organism evidence="3 4">
    <name type="scientific">Acropora cervicornis</name>
    <name type="common">Staghorn coral</name>
    <dbReference type="NCBI Taxonomy" id="6130"/>
    <lineage>
        <taxon>Eukaryota</taxon>
        <taxon>Metazoa</taxon>
        <taxon>Cnidaria</taxon>
        <taxon>Anthozoa</taxon>
        <taxon>Hexacorallia</taxon>
        <taxon>Scleractinia</taxon>
        <taxon>Astrocoeniina</taxon>
        <taxon>Acroporidae</taxon>
        <taxon>Acropora</taxon>
    </lineage>
</organism>
<dbReference type="PROSITE" id="PS50026">
    <property type="entry name" value="EGF_3"/>
    <property type="match status" value="1"/>
</dbReference>
<feature type="domain" description="EGF-like" evidence="2">
    <location>
        <begin position="44"/>
        <end position="85"/>
    </location>
</feature>
<reference evidence="3" key="1">
    <citation type="journal article" date="2023" name="G3 (Bethesda)">
        <title>Whole genome assembly and annotation of the endangered Caribbean coral Acropora cervicornis.</title>
        <authorList>
            <person name="Selwyn J.D."/>
            <person name="Vollmer S.V."/>
        </authorList>
    </citation>
    <scope>NUCLEOTIDE SEQUENCE</scope>
    <source>
        <strain evidence="3">K2</strain>
    </source>
</reference>
<protein>
    <recommendedName>
        <fullName evidence="2">EGF-like domain-containing protein</fullName>
    </recommendedName>
</protein>
<evidence type="ECO:0000313" key="3">
    <source>
        <dbReference type="EMBL" id="KAK2563559.1"/>
    </source>
</evidence>
<gene>
    <name evidence="3" type="ORF">P5673_013285</name>
</gene>